<keyword evidence="3" id="KW-0238">DNA-binding</keyword>
<evidence type="ECO:0000256" key="4">
    <source>
        <dbReference type="ARBA" id="ARBA00023172"/>
    </source>
</evidence>
<dbReference type="RefSeq" id="WP_089349073.1">
    <property type="nucleotide sequence ID" value="NZ_BJUM01000001.1"/>
</dbReference>
<dbReference type="PANTHER" id="PTHR30349:SF41">
    <property type="entry name" value="INTEGRASE_RECOMBINASE PROTEIN MJ0367-RELATED"/>
    <property type="match status" value="1"/>
</dbReference>
<reference evidence="6 7" key="1">
    <citation type="submission" date="2019-07" db="EMBL/GenBank/DDBJ databases">
        <title>Whole genome shotgun sequence of Pseudoalteromonas espejiana NBRC 102222.</title>
        <authorList>
            <person name="Hosoyama A."/>
            <person name="Uohara A."/>
            <person name="Ohji S."/>
            <person name="Ichikawa N."/>
        </authorList>
    </citation>
    <scope>NUCLEOTIDE SEQUENCE [LARGE SCALE GENOMIC DNA]</scope>
    <source>
        <strain evidence="6 7">NBRC 102222</strain>
    </source>
</reference>
<dbReference type="PANTHER" id="PTHR30349">
    <property type="entry name" value="PHAGE INTEGRASE-RELATED"/>
    <property type="match status" value="1"/>
</dbReference>
<dbReference type="AlphaFoldDB" id="A0A510XQA4"/>
<name>A0A510XQA4_9GAMM</name>
<feature type="domain" description="Tyr recombinase" evidence="5">
    <location>
        <begin position="189"/>
        <end position="424"/>
    </location>
</feature>
<dbReference type="GO" id="GO:0006310">
    <property type="term" value="P:DNA recombination"/>
    <property type="evidence" value="ECO:0007669"/>
    <property type="project" value="UniProtKB-KW"/>
</dbReference>
<gene>
    <name evidence="6" type="ORF">PES01_00610</name>
</gene>
<dbReference type="InterPro" id="IPR050090">
    <property type="entry name" value="Tyrosine_recombinase_XerCD"/>
</dbReference>
<comment type="similarity">
    <text evidence="1">Belongs to the 'phage' integrase family.</text>
</comment>
<evidence type="ECO:0000259" key="5">
    <source>
        <dbReference type="PROSITE" id="PS51898"/>
    </source>
</evidence>
<dbReference type="EMBL" id="BJUM01000001">
    <property type="protein sequence ID" value="GEK53216.1"/>
    <property type="molecule type" value="Genomic_DNA"/>
</dbReference>
<dbReference type="InterPro" id="IPR011010">
    <property type="entry name" value="DNA_brk_join_enz"/>
</dbReference>
<dbReference type="PROSITE" id="PS51898">
    <property type="entry name" value="TYR_RECOMBINASE"/>
    <property type="match status" value="1"/>
</dbReference>
<dbReference type="Pfam" id="PF00589">
    <property type="entry name" value="Phage_integrase"/>
    <property type="match status" value="1"/>
</dbReference>
<evidence type="ECO:0000313" key="6">
    <source>
        <dbReference type="EMBL" id="GEK53216.1"/>
    </source>
</evidence>
<sequence>MYKLETLVFDNGERYPVLLEEDGMPHFYTTLYVTTKLRSSMAVNTISNRLKAILCLYQWLEEKKRCLVSEFEEGRFLTHADIIDLREYLKLNVTELKKLEQIKPLTSSRVLNLQSSSKLVTTVASVSRNHHYNRMTTVAEYLHFLATITNQYRNCRATATEIDEMLKSIKKARPKGKSLTVRDESLAMSLPDGLLDEFMEVANPNHPLNPFKNETVRKRNFLIFKLIRETGIRRGELLSLEMTHIDLYGDKASIWIKRNHDDIFDPRKKQPVSKTKERKLPIKSETAKLLDSYILEDRAKTPNANKHPYIFVTHRKCLTQGQPISESYFDNDIIPKMKKVDERFSQIHAHLFRHEWNKDFSRKVDKINEIRAKAASEGKSSQALIDSAEEAKMRKHLMGHSSEKSGDIYNRRHIVEQANKVILEEQEILQEKIHSLTPSKESK</sequence>
<dbReference type="Proteomes" id="UP000321419">
    <property type="component" value="Unassembled WGS sequence"/>
</dbReference>
<evidence type="ECO:0000256" key="3">
    <source>
        <dbReference type="ARBA" id="ARBA00023125"/>
    </source>
</evidence>
<dbReference type="CDD" id="cd00397">
    <property type="entry name" value="DNA_BRE_C"/>
    <property type="match status" value="1"/>
</dbReference>
<evidence type="ECO:0000313" key="7">
    <source>
        <dbReference type="Proteomes" id="UP000321419"/>
    </source>
</evidence>
<protein>
    <submittedName>
        <fullName evidence="6">Integrase</fullName>
    </submittedName>
</protein>
<organism evidence="6 7">
    <name type="scientific">Pseudoalteromonas espejiana</name>
    <dbReference type="NCBI Taxonomy" id="28107"/>
    <lineage>
        <taxon>Bacteria</taxon>
        <taxon>Pseudomonadati</taxon>
        <taxon>Pseudomonadota</taxon>
        <taxon>Gammaproteobacteria</taxon>
        <taxon>Alteromonadales</taxon>
        <taxon>Pseudoalteromonadaceae</taxon>
        <taxon>Pseudoalteromonas</taxon>
    </lineage>
</organism>
<keyword evidence="2" id="KW-0229">DNA integration</keyword>
<dbReference type="GO" id="GO:0015074">
    <property type="term" value="P:DNA integration"/>
    <property type="evidence" value="ECO:0007669"/>
    <property type="project" value="UniProtKB-KW"/>
</dbReference>
<evidence type="ECO:0000256" key="1">
    <source>
        <dbReference type="ARBA" id="ARBA00008857"/>
    </source>
</evidence>
<dbReference type="InterPro" id="IPR002104">
    <property type="entry name" value="Integrase_catalytic"/>
</dbReference>
<keyword evidence="4" id="KW-0233">DNA recombination</keyword>
<accession>A0A510XQA4</accession>
<evidence type="ECO:0000256" key="2">
    <source>
        <dbReference type="ARBA" id="ARBA00022908"/>
    </source>
</evidence>
<dbReference type="Gene3D" id="1.10.443.10">
    <property type="entry name" value="Intergrase catalytic core"/>
    <property type="match status" value="1"/>
</dbReference>
<comment type="caution">
    <text evidence="6">The sequence shown here is derived from an EMBL/GenBank/DDBJ whole genome shotgun (WGS) entry which is preliminary data.</text>
</comment>
<keyword evidence="7" id="KW-1185">Reference proteome</keyword>
<dbReference type="GO" id="GO:0003677">
    <property type="term" value="F:DNA binding"/>
    <property type="evidence" value="ECO:0007669"/>
    <property type="project" value="UniProtKB-KW"/>
</dbReference>
<dbReference type="OrthoDB" id="6819422at2"/>
<dbReference type="InterPro" id="IPR013762">
    <property type="entry name" value="Integrase-like_cat_sf"/>
</dbReference>
<proteinExistence type="inferred from homology"/>
<dbReference type="SUPFAM" id="SSF56349">
    <property type="entry name" value="DNA breaking-rejoining enzymes"/>
    <property type="match status" value="1"/>
</dbReference>